<evidence type="ECO:0000259" key="9">
    <source>
        <dbReference type="PROSITE" id="PS50156"/>
    </source>
</evidence>
<dbReference type="Gene3D" id="1.20.1640.10">
    <property type="entry name" value="Multidrug efflux transporter AcrB transmembrane domain"/>
    <property type="match status" value="2"/>
</dbReference>
<feature type="compositionally biased region" description="Basic and acidic residues" evidence="7">
    <location>
        <begin position="936"/>
        <end position="947"/>
    </location>
</feature>
<evidence type="ECO:0000256" key="8">
    <source>
        <dbReference type="SAM" id="Phobius"/>
    </source>
</evidence>
<feature type="compositionally biased region" description="Polar residues" evidence="7">
    <location>
        <begin position="1033"/>
        <end position="1052"/>
    </location>
</feature>
<keyword evidence="10" id="KW-1185">Reference proteome</keyword>
<feature type="transmembrane region" description="Helical" evidence="8">
    <location>
        <begin position="728"/>
        <end position="749"/>
    </location>
</feature>
<dbReference type="InterPro" id="IPR003392">
    <property type="entry name" value="PTHD_SSD"/>
</dbReference>
<evidence type="ECO:0000256" key="6">
    <source>
        <dbReference type="ARBA" id="ARBA00023180"/>
    </source>
</evidence>
<feature type="transmembrane region" description="Helical" evidence="8">
    <location>
        <begin position="326"/>
        <end position="347"/>
    </location>
</feature>
<keyword evidence="3 8" id="KW-0812">Transmembrane</keyword>
<comment type="similarity">
    <text evidence="2">Belongs to the patched family.</text>
</comment>
<feature type="transmembrane region" description="Helical" evidence="8">
    <location>
        <begin position="831"/>
        <end position="852"/>
    </location>
</feature>
<feature type="transmembrane region" description="Helical" evidence="8">
    <location>
        <begin position="704"/>
        <end position="722"/>
    </location>
</feature>
<keyword evidence="6" id="KW-0325">Glycoprotein</keyword>
<evidence type="ECO:0000256" key="3">
    <source>
        <dbReference type="ARBA" id="ARBA00022692"/>
    </source>
</evidence>
<dbReference type="Pfam" id="PF02460">
    <property type="entry name" value="Patched"/>
    <property type="match status" value="1"/>
</dbReference>
<feature type="transmembrane region" description="Helical" evidence="8">
    <location>
        <begin position="25"/>
        <end position="43"/>
    </location>
</feature>
<gene>
    <name evidence="11" type="primary">LOC106463153</name>
</gene>
<feature type="region of interest" description="Disordered" evidence="7">
    <location>
        <begin position="1002"/>
        <end position="1052"/>
    </location>
</feature>
<evidence type="ECO:0000256" key="5">
    <source>
        <dbReference type="ARBA" id="ARBA00023136"/>
    </source>
</evidence>
<feature type="transmembrane region" description="Helical" evidence="8">
    <location>
        <begin position="267"/>
        <end position="288"/>
    </location>
</feature>
<dbReference type="PANTHER" id="PTHR10796:SF92">
    <property type="entry name" value="PATCHED-RELATED, ISOFORM A"/>
    <property type="match status" value="1"/>
</dbReference>
<feature type="transmembrane region" description="Helical" evidence="8">
    <location>
        <begin position="294"/>
        <end position="319"/>
    </location>
</feature>
<dbReference type="InterPro" id="IPR051697">
    <property type="entry name" value="Patched_domain-protein"/>
</dbReference>
<evidence type="ECO:0000313" key="11">
    <source>
        <dbReference type="RefSeq" id="XP_022246292.1"/>
    </source>
</evidence>
<feature type="compositionally biased region" description="Basic and acidic residues" evidence="7">
    <location>
        <begin position="1002"/>
        <end position="1016"/>
    </location>
</feature>
<dbReference type="SUPFAM" id="SSF82866">
    <property type="entry name" value="Multidrug efflux transporter AcrB transmembrane domain"/>
    <property type="match status" value="2"/>
</dbReference>
<dbReference type="PANTHER" id="PTHR10796">
    <property type="entry name" value="PATCHED-RELATED"/>
    <property type="match status" value="1"/>
</dbReference>
<feature type="transmembrane region" description="Helical" evidence="8">
    <location>
        <begin position="761"/>
        <end position="782"/>
    </location>
</feature>
<dbReference type="InterPro" id="IPR000731">
    <property type="entry name" value="SSD"/>
</dbReference>
<dbReference type="RefSeq" id="XP_022246292.1">
    <property type="nucleotide sequence ID" value="XM_022390584.1"/>
</dbReference>
<reference evidence="11" key="1">
    <citation type="submission" date="2025-08" db="UniProtKB">
        <authorList>
            <consortium name="RefSeq"/>
        </authorList>
    </citation>
    <scope>IDENTIFICATION</scope>
    <source>
        <tissue evidence="11">Muscle</tissue>
    </source>
</reference>
<comment type="subcellular location">
    <subcellularLocation>
        <location evidence="1">Membrane</location>
        <topology evidence="1">Multi-pass membrane protein</topology>
    </subcellularLocation>
</comment>
<feature type="region of interest" description="Disordered" evidence="7">
    <location>
        <begin position="936"/>
        <end position="965"/>
    </location>
</feature>
<organism evidence="10 11">
    <name type="scientific">Limulus polyphemus</name>
    <name type="common">Atlantic horseshoe crab</name>
    <dbReference type="NCBI Taxonomy" id="6850"/>
    <lineage>
        <taxon>Eukaryota</taxon>
        <taxon>Metazoa</taxon>
        <taxon>Ecdysozoa</taxon>
        <taxon>Arthropoda</taxon>
        <taxon>Chelicerata</taxon>
        <taxon>Merostomata</taxon>
        <taxon>Xiphosura</taxon>
        <taxon>Limulidae</taxon>
        <taxon>Limulus</taxon>
    </lineage>
</organism>
<dbReference type="GeneID" id="106463153"/>
<feature type="transmembrane region" description="Helical" evidence="8">
    <location>
        <begin position="494"/>
        <end position="514"/>
    </location>
</feature>
<evidence type="ECO:0000256" key="4">
    <source>
        <dbReference type="ARBA" id="ARBA00022989"/>
    </source>
</evidence>
<feature type="transmembrane region" description="Helical" evidence="8">
    <location>
        <begin position="802"/>
        <end position="824"/>
    </location>
</feature>
<evidence type="ECO:0000256" key="1">
    <source>
        <dbReference type="ARBA" id="ARBA00004141"/>
    </source>
</evidence>
<name>A0ABM1SRN6_LIMPO</name>
<feature type="domain" description="SSD" evidence="9">
    <location>
        <begin position="269"/>
        <end position="421"/>
    </location>
</feature>
<feature type="transmembrane region" description="Helical" evidence="8">
    <location>
        <begin position="395"/>
        <end position="424"/>
    </location>
</feature>
<dbReference type="PROSITE" id="PS50156">
    <property type="entry name" value="SSD"/>
    <property type="match status" value="1"/>
</dbReference>
<dbReference type="Proteomes" id="UP000694941">
    <property type="component" value="Unplaced"/>
</dbReference>
<feature type="transmembrane region" description="Helical" evidence="8">
    <location>
        <begin position="367"/>
        <end position="388"/>
    </location>
</feature>
<evidence type="ECO:0000256" key="7">
    <source>
        <dbReference type="SAM" id="MobiDB-lite"/>
    </source>
</evidence>
<keyword evidence="5 8" id="KW-0472">Membrane</keyword>
<protein>
    <submittedName>
        <fullName evidence="11">Patched domain-containing protein 3-like</fullName>
    </submittedName>
</protein>
<sequence length="1052" mass="119549">MKLDCVDRVTSKIFMKLGHRIGRSPGYFIIVPLLVAALFSTGIQRINYQDNPEYLFSPRDGRSRSERKTVEKYFHVRTSENFDLGRLTRPSRLGRLIVVAKDGGSILTKAVFKELAHLDDIIQNLNITWEEETYTYKDMCAKVERNSCFENDILDFKEKIKDIEEGRQLLQYPVMINKVTQKRYNMAAFLGGVQTDELGFVEQAFAFNLFYPLDTDIKNGQARSKLWEQIFLQTLEDLQLEEITFGYFVSDTLESELEKNTQSVKPYFIVTFVIMIVFSILACVTFDSVRSKPWLGVLGCFSTCMSLSAAFGLVIYCGLDFIGINLAAPFLMLGIGMDDTFVLLAAWRRTNPKNSVEDRMGETYAEAAVSITITTLTNFISFLVGVITPFPSVQIFCIYTAIAVLFTYIWHITFFGSCLAVSGYAEKRNLHGMVCIPTTPKSLAKNRGFWFRICCTGGINEEDPENVDDNSDNALMSFFRDEVGGLLTRFPVKFIIIFIFMGYLAVGLWGCTMVREGLERHKLSRFDSYSVSFYALDDKYFRKYPYRIQIVVEGEIDYSNAKMQEIIESMLKAFEDSDYISNFSLTESWLRAYLSFQNDGRTSGLLSGLNMSNPRDFIIGLKDIFPRLPLTKRFKQDIVYNKLGTAIIASRFLVQSENILDANQEKNMLIKLREIADSYPFKVTVFNQYFLFWDQFILVRETSIQAISVAAAVMMVISLFFIPSISCAVWVAFSIISIEIGVIGYMTLWDVNLDSISMINLIMCIGFSVDFSAHISYSYISVKNESPNDRIRTALYSLGTPILQGSISTILGILSLAFAPSYIFKTFFKTMFLVILFGALHGLLLLPVLLSLSEYCCSKTKHKDTVASKISNPFFINPNDKVSIVGSVGKGSKPLTNRLSSNDSIVYRDLEEERVATWRCSNNDLKRQENIVLSTEKDPEFDTNVEKSRRKSLPPGEQSSSVHYSVNEEYDNVAFETDDKIEYLAAPKTVFQLSDKGFERHKIYSGDDSKSTEGKNRQSANTKMSNKEENLELPNTFNVNSEHANELQRPNL</sequence>
<proteinExistence type="inferred from homology"/>
<accession>A0ABM1SRN6</accession>
<evidence type="ECO:0000313" key="10">
    <source>
        <dbReference type="Proteomes" id="UP000694941"/>
    </source>
</evidence>
<evidence type="ECO:0000256" key="2">
    <source>
        <dbReference type="ARBA" id="ARBA00005585"/>
    </source>
</evidence>
<keyword evidence="4 8" id="KW-1133">Transmembrane helix</keyword>